<evidence type="ECO:0000256" key="1">
    <source>
        <dbReference type="SAM" id="Phobius"/>
    </source>
</evidence>
<feature type="chain" id="PRO_5046529532" evidence="2">
    <location>
        <begin position="24"/>
        <end position="197"/>
    </location>
</feature>
<name>A0ABM5N5S1_EMTOG</name>
<keyword evidence="1" id="KW-0812">Transmembrane</keyword>
<accession>A0ABM5N5S1</accession>
<keyword evidence="2" id="KW-0732">Signal</keyword>
<gene>
    <name evidence="3" type="ordered locus">Emtol_3732</name>
</gene>
<proteinExistence type="predicted"/>
<feature type="signal peptide" evidence="2">
    <location>
        <begin position="1"/>
        <end position="23"/>
    </location>
</feature>
<feature type="transmembrane region" description="Helical" evidence="1">
    <location>
        <begin position="162"/>
        <end position="180"/>
    </location>
</feature>
<protein>
    <submittedName>
        <fullName evidence="3">Uncharacterized protein</fullName>
    </submittedName>
</protein>
<dbReference type="RefSeq" id="WP_015030546.1">
    <property type="nucleotide sequence ID" value="NC_018748.1"/>
</dbReference>
<dbReference type="EMBL" id="CP002961">
    <property type="protein sequence ID" value="AFK04858.1"/>
    <property type="molecule type" value="Genomic_DNA"/>
</dbReference>
<feature type="transmembrane region" description="Helical" evidence="1">
    <location>
        <begin position="130"/>
        <end position="150"/>
    </location>
</feature>
<evidence type="ECO:0000256" key="2">
    <source>
        <dbReference type="SAM" id="SignalP"/>
    </source>
</evidence>
<reference evidence="3 4" key="1">
    <citation type="submission" date="2011-07" db="EMBL/GenBank/DDBJ databases">
        <title>The complete genome of chromosome of Emticicia oligotrophica DSM 17448.</title>
        <authorList>
            <consortium name="US DOE Joint Genome Institute (JGI-PGF)"/>
            <person name="Lucas S."/>
            <person name="Han J."/>
            <person name="Lapidus A."/>
            <person name="Bruce D."/>
            <person name="Goodwin L."/>
            <person name="Pitluck S."/>
            <person name="Peters L."/>
            <person name="Kyrpides N."/>
            <person name="Mavromatis K."/>
            <person name="Ivanova N."/>
            <person name="Ovchinnikova G."/>
            <person name="Teshima H."/>
            <person name="Detter J.C."/>
            <person name="Tapia R."/>
            <person name="Han C."/>
            <person name="Land M."/>
            <person name="Hauser L."/>
            <person name="Markowitz V."/>
            <person name="Cheng J.-F."/>
            <person name="Hugenholtz P."/>
            <person name="Woyke T."/>
            <person name="Wu D."/>
            <person name="Tindall B."/>
            <person name="Pomrenke H."/>
            <person name="Brambilla E."/>
            <person name="Klenk H.-P."/>
            <person name="Eisen J.A."/>
        </authorList>
    </citation>
    <scope>NUCLEOTIDE SEQUENCE [LARGE SCALE GENOMIC DNA]</scope>
    <source>
        <strain evidence="3 4">DSM 17448</strain>
    </source>
</reference>
<organism evidence="3 4">
    <name type="scientific">Emticicia oligotrophica (strain DSM 17448 / CIP 109782 / MTCC 6937 / GPTSA100-15)</name>
    <dbReference type="NCBI Taxonomy" id="929562"/>
    <lineage>
        <taxon>Bacteria</taxon>
        <taxon>Pseudomonadati</taxon>
        <taxon>Bacteroidota</taxon>
        <taxon>Cytophagia</taxon>
        <taxon>Cytophagales</taxon>
        <taxon>Leadbetterellaceae</taxon>
        <taxon>Emticicia</taxon>
    </lineage>
</organism>
<sequence length="197" mass="23189">MRSLFLKYLPVLLLCCVNFVSKSQDFHQRQAPTVEELILKKDPNLGYALFNKENYIVVENLRTSSRKKVFIGEVFRFRTKDGILFENEIHEVKDSTFVVQVFNETRNRFEYAEIKLDEIRKIYKRPKRELSVGWATLSPFGYLVFEWAAWGVSPLKNEKWPIALALAVAQPVFTVVSNQFRGRKVTENYRVRILKSF</sequence>
<keyword evidence="4" id="KW-1185">Reference proteome</keyword>
<keyword evidence="1" id="KW-1133">Transmembrane helix</keyword>
<dbReference type="Proteomes" id="UP000002875">
    <property type="component" value="Chromosome"/>
</dbReference>
<keyword evidence="1" id="KW-0472">Membrane</keyword>
<evidence type="ECO:0000313" key="4">
    <source>
        <dbReference type="Proteomes" id="UP000002875"/>
    </source>
</evidence>
<evidence type="ECO:0000313" key="3">
    <source>
        <dbReference type="EMBL" id="AFK04858.1"/>
    </source>
</evidence>